<protein>
    <submittedName>
        <fullName evidence="2">Uncharacterized protein</fullName>
    </submittedName>
</protein>
<accession>A0A1D6FQP6</accession>
<dbReference type="STRING" id="4577.A0A1D6FQP6"/>
<organism evidence="2">
    <name type="scientific">Zea mays</name>
    <name type="common">Maize</name>
    <dbReference type="NCBI Taxonomy" id="4577"/>
    <lineage>
        <taxon>Eukaryota</taxon>
        <taxon>Viridiplantae</taxon>
        <taxon>Streptophyta</taxon>
        <taxon>Embryophyta</taxon>
        <taxon>Tracheophyta</taxon>
        <taxon>Spermatophyta</taxon>
        <taxon>Magnoliopsida</taxon>
        <taxon>Liliopsida</taxon>
        <taxon>Poales</taxon>
        <taxon>Poaceae</taxon>
        <taxon>PACMAD clade</taxon>
        <taxon>Panicoideae</taxon>
        <taxon>Andropogonodae</taxon>
        <taxon>Andropogoneae</taxon>
        <taxon>Tripsacinae</taxon>
        <taxon>Zea</taxon>
    </lineage>
</organism>
<evidence type="ECO:0000256" key="1">
    <source>
        <dbReference type="SAM" id="MobiDB-lite"/>
    </source>
</evidence>
<feature type="compositionally biased region" description="Acidic residues" evidence="1">
    <location>
        <begin position="14"/>
        <end position="23"/>
    </location>
</feature>
<reference evidence="2" key="1">
    <citation type="submission" date="2015-12" db="EMBL/GenBank/DDBJ databases">
        <title>Update maize B73 reference genome by single molecule sequencing technologies.</title>
        <authorList>
            <consortium name="Maize Genome Sequencing Project"/>
            <person name="Ware D."/>
        </authorList>
    </citation>
    <scope>NUCLEOTIDE SEQUENCE</scope>
    <source>
        <tissue evidence="2">Seedling</tissue>
    </source>
</reference>
<dbReference type="EMBL" id="CM000784">
    <property type="protein sequence ID" value="AQK93946.1"/>
    <property type="molecule type" value="Genomic_DNA"/>
</dbReference>
<dbReference type="InParanoid" id="A0A1D6FQP6"/>
<dbReference type="ExpressionAtlas" id="A0A1D6FQP6">
    <property type="expression patterns" value="baseline and differential"/>
</dbReference>
<feature type="region of interest" description="Disordered" evidence="1">
    <location>
        <begin position="1"/>
        <end position="49"/>
    </location>
</feature>
<sequence length="70" mass="7820">MAGFPEDNQHELNGYDEEVDEEEGHPGRRVGRDGGSGYADAVGENGRGRVSTHWERFLSEALLGRQLKMF</sequence>
<name>A0A1D6FQP6_MAIZE</name>
<gene>
    <name evidence="2" type="ORF">ZEAMMB73_Zm00001d010372</name>
</gene>
<proteinExistence type="predicted"/>
<evidence type="ECO:0000313" key="2">
    <source>
        <dbReference type="EMBL" id="AQK93946.1"/>
    </source>
</evidence>
<dbReference type="AlphaFoldDB" id="A0A1D6FQP6"/>